<protein>
    <submittedName>
        <fullName evidence="2">Uncharacterized protein</fullName>
    </submittedName>
</protein>
<evidence type="ECO:0000313" key="2">
    <source>
        <dbReference type="EMBL" id="PSL50895.1"/>
    </source>
</evidence>
<name>A0A2P8HXL0_9BACI</name>
<organism evidence="2 3">
    <name type="scientific">Salsuginibacillus halophilus</name>
    <dbReference type="NCBI Taxonomy" id="517424"/>
    <lineage>
        <taxon>Bacteria</taxon>
        <taxon>Bacillati</taxon>
        <taxon>Bacillota</taxon>
        <taxon>Bacilli</taxon>
        <taxon>Bacillales</taxon>
        <taxon>Bacillaceae</taxon>
        <taxon>Salsuginibacillus</taxon>
    </lineage>
</organism>
<evidence type="ECO:0000256" key="1">
    <source>
        <dbReference type="SAM" id="MobiDB-lite"/>
    </source>
</evidence>
<comment type="caution">
    <text evidence="2">The sequence shown here is derived from an EMBL/GenBank/DDBJ whole genome shotgun (WGS) entry which is preliminary data.</text>
</comment>
<proteinExistence type="predicted"/>
<keyword evidence="3" id="KW-1185">Reference proteome</keyword>
<dbReference type="RefSeq" id="WP_106587613.1">
    <property type="nucleotide sequence ID" value="NZ_PYAV01000002.1"/>
</dbReference>
<dbReference type="OrthoDB" id="2885467at2"/>
<dbReference type="Proteomes" id="UP000242310">
    <property type="component" value="Unassembled WGS sequence"/>
</dbReference>
<accession>A0A2P8HXL0</accession>
<dbReference type="AlphaFoldDB" id="A0A2P8HXL0"/>
<dbReference type="EMBL" id="PYAV01000002">
    <property type="protein sequence ID" value="PSL50895.1"/>
    <property type="molecule type" value="Genomic_DNA"/>
</dbReference>
<sequence length="79" mass="9287">MGYVPMHGNETALQYSRRMVEETPMVQRVPASEKPGLSNFILDHGKDTHRDERHKDELSRRREVENEIENKGHRFDVQA</sequence>
<reference evidence="2 3" key="1">
    <citation type="submission" date="2018-03" db="EMBL/GenBank/DDBJ databases">
        <title>Genomic Encyclopedia of Type Strains, Phase III (KMG-III): the genomes of soil and plant-associated and newly described type strains.</title>
        <authorList>
            <person name="Whitman W."/>
        </authorList>
    </citation>
    <scope>NUCLEOTIDE SEQUENCE [LARGE SCALE GENOMIC DNA]</scope>
    <source>
        <strain evidence="2 3">CGMCC 1.07653</strain>
    </source>
</reference>
<gene>
    <name evidence="2" type="ORF">B0H94_102172</name>
</gene>
<feature type="region of interest" description="Disordered" evidence="1">
    <location>
        <begin position="32"/>
        <end position="79"/>
    </location>
</feature>
<evidence type="ECO:0000313" key="3">
    <source>
        <dbReference type="Proteomes" id="UP000242310"/>
    </source>
</evidence>
<feature type="compositionally biased region" description="Basic and acidic residues" evidence="1">
    <location>
        <begin position="43"/>
        <end position="79"/>
    </location>
</feature>